<dbReference type="VEuPathDB" id="VectorBase:CPIJ017077"/>
<evidence type="ECO:0008006" key="5">
    <source>
        <dbReference type="Google" id="ProtNLM"/>
    </source>
</evidence>
<dbReference type="GO" id="GO:0006338">
    <property type="term" value="P:chromatin remodeling"/>
    <property type="evidence" value="ECO:0007669"/>
    <property type="project" value="InterPro"/>
</dbReference>
<dbReference type="AlphaFoldDB" id="B0XC35"/>
<feature type="compositionally biased region" description="Basic and acidic residues" evidence="1">
    <location>
        <begin position="623"/>
        <end position="633"/>
    </location>
</feature>
<feature type="compositionally biased region" description="Low complexity" evidence="1">
    <location>
        <begin position="517"/>
        <end position="528"/>
    </location>
</feature>
<sequence length="659" mass="73563">MHNFNRLWAKQLNHFEDQKSNQLTALKSSNSLVPGLCCRRWSRPHAGQQEPSHRRNSKGMFSTFIGLIDIQSWWEVPCIAHYCSLFSGPFQLPDFDIEDLEEALLTDADTESEVDLNKVLYTARLLPDLLVALLKGCDALNKIASHISPSNYQMFLRRLFRQKCQEYNIDDNPFNTDTDFEKLPLRTKILILKYLCDFRLDSADVFATFSNLEADSLRVEPLGYDSKGSAYWYFFGTRLYREDYEGGATGKKSAKSVSSKGGGRSVWQVICFTEEDWKSLAGKLAGSRNENERALHQQLVENFLPNIPKIFRDKERERRSKLLARRTSSRIKVYEERRLVDLYRQQQELETRKQQRALQESVTNTRAKLSESRAKRAERRKHPHRHGHKHHRQRQRRHHRRHSTPPVAPCGAASPSSELGSEQTRSTATDNLGLVSCSTSKRDEEEAEEPRCREVEEEDDDVQIVEEHEDEDLEETDSVSVNNNNNNNTAKCAELGSGVSVASTSSGISSSRKRGKSVCSSGSAANSSPTPPPQPQPPPPDGDQSVKKRRPRKGFSAEIEGLLQYNRNMAPTTTKLPGRQTNNSLSSVTGPVILPFADTPTPPPPTTTSAPQASSKGGGGSAAEKKEGKDGKEAAAVSGGEKNAAAGGGRKKKNKASEV</sequence>
<dbReference type="OrthoDB" id="303107at2759"/>
<gene>
    <name evidence="3" type="primary">6050637</name>
    <name evidence="2" type="ORF">CpipJ_CPIJ017077</name>
</gene>
<name>B0XC35_CULQU</name>
<dbReference type="Proteomes" id="UP000002320">
    <property type="component" value="Unassembled WGS sequence"/>
</dbReference>
<dbReference type="PANTHER" id="PTHR47092">
    <property type="entry name" value="CAT EYE SYNDROME CRITICAL REGION PROTEIN 2"/>
    <property type="match status" value="1"/>
</dbReference>
<feature type="compositionally biased region" description="Low complexity" evidence="1">
    <location>
        <begin position="496"/>
        <end position="510"/>
    </location>
</feature>
<evidence type="ECO:0000313" key="3">
    <source>
        <dbReference type="EnsemblMetazoa" id="CPIJ017077-PA"/>
    </source>
</evidence>
<dbReference type="VEuPathDB" id="VectorBase:CQUJHB009657"/>
<reference evidence="3" key="2">
    <citation type="submission" date="2020-05" db="UniProtKB">
        <authorList>
            <consortium name="EnsemblMetazoa"/>
        </authorList>
    </citation>
    <scope>IDENTIFICATION</scope>
    <source>
        <strain evidence="3">JHB</strain>
    </source>
</reference>
<dbReference type="OMA" id="THFCHLF"/>
<evidence type="ECO:0000256" key="1">
    <source>
        <dbReference type="SAM" id="MobiDB-lite"/>
    </source>
</evidence>
<evidence type="ECO:0000313" key="2">
    <source>
        <dbReference type="EMBL" id="EDS44641.1"/>
    </source>
</evidence>
<keyword evidence="4" id="KW-1185">Reference proteome</keyword>
<feature type="region of interest" description="Disordered" evidence="1">
    <location>
        <begin position="350"/>
        <end position="659"/>
    </location>
</feature>
<feature type="compositionally biased region" description="Basic residues" evidence="1">
    <location>
        <begin position="376"/>
        <end position="403"/>
    </location>
</feature>
<proteinExistence type="predicted"/>
<feature type="compositionally biased region" description="Pro residues" evidence="1">
    <location>
        <begin position="529"/>
        <end position="541"/>
    </location>
</feature>
<feature type="compositionally biased region" description="Basic residues" evidence="1">
    <location>
        <begin position="649"/>
        <end position="659"/>
    </location>
</feature>
<accession>B0XC35</accession>
<feature type="compositionally biased region" description="Basic and acidic residues" evidence="1">
    <location>
        <begin position="440"/>
        <end position="454"/>
    </location>
</feature>
<evidence type="ECO:0000313" key="4">
    <source>
        <dbReference type="Proteomes" id="UP000002320"/>
    </source>
</evidence>
<dbReference type="InParanoid" id="B0XC35"/>
<dbReference type="PANTHER" id="PTHR47092:SF1">
    <property type="entry name" value="CHROMATIN REMODELING REGULATOR CECR2"/>
    <property type="match status" value="1"/>
</dbReference>
<dbReference type="InterPro" id="IPR029614">
    <property type="entry name" value="CECR2"/>
</dbReference>
<dbReference type="EnsemblMetazoa" id="CPIJ017077-RA">
    <property type="protein sequence ID" value="CPIJ017077-PA"/>
    <property type="gene ID" value="CPIJ017077"/>
</dbReference>
<organism>
    <name type="scientific">Culex quinquefasciatus</name>
    <name type="common">Southern house mosquito</name>
    <name type="synonym">Culex pungens</name>
    <dbReference type="NCBI Taxonomy" id="7176"/>
    <lineage>
        <taxon>Eukaryota</taxon>
        <taxon>Metazoa</taxon>
        <taxon>Ecdysozoa</taxon>
        <taxon>Arthropoda</taxon>
        <taxon>Hexapoda</taxon>
        <taxon>Insecta</taxon>
        <taxon>Pterygota</taxon>
        <taxon>Neoptera</taxon>
        <taxon>Endopterygota</taxon>
        <taxon>Diptera</taxon>
        <taxon>Nematocera</taxon>
        <taxon>Culicoidea</taxon>
        <taxon>Culicidae</taxon>
        <taxon>Culicinae</taxon>
        <taxon>Culicini</taxon>
        <taxon>Culex</taxon>
        <taxon>Culex</taxon>
    </lineage>
</organism>
<dbReference type="EMBL" id="DS232673">
    <property type="protein sequence ID" value="EDS44641.1"/>
    <property type="molecule type" value="Genomic_DNA"/>
</dbReference>
<reference evidence="2" key="1">
    <citation type="submission" date="2007-03" db="EMBL/GenBank/DDBJ databases">
        <title>Annotation of Culex pipiens quinquefasciatus.</title>
        <authorList>
            <consortium name="The Broad Institute Genome Sequencing Platform"/>
            <person name="Atkinson P.W."/>
            <person name="Hemingway J."/>
            <person name="Christensen B.M."/>
            <person name="Higgs S."/>
            <person name="Kodira C."/>
            <person name="Hannick L."/>
            <person name="Megy K."/>
            <person name="O'Leary S."/>
            <person name="Pearson M."/>
            <person name="Haas B.J."/>
            <person name="Mauceli E."/>
            <person name="Wortman J.R."/>
            <person name="Lee N.H."/>
            <person name="Guigo R."/>
            <person name="Stanke M."/>
            <person name="Alvarado L."/>
            <person name="Amedeo P."/>
            <person name="Antoine C.H."/>
            <person name="Arensburger P."/>
            <person name="Bidwell S.L."/>
            <person name="Crawford M."/>
            <person name="Camaro F."/>
            <person name="Devon K."/>
            <person name="Engels R."/>
            <person name="Hammond M."/>
            <person name="Howarth C."/>
            <person name="Koehrsen M."/>
            <person name="Lawson D."/>
            <person name="Montgomery P."/>
            <person name="Nene V."/>
            <person name="Nusbaum C."/>
            <person name="Puiu D."/>
            <person name="Romero-Severson J."/>
            <person name="Severson D.W."/>
            <person name="Shumway M."/>
            <person name="Sisk P."/>
            <person name="Stolte C."/>
            <person name="Zeng Q."/>
            <person name="Eisenstadt E."/>
            <person name="Fraser-Liggett C."/>
            <person name="Strausberg R."/>
            <person name="Galagan J."/>
            <person name="Birren B."/>
            <person name="Collins F.H."/>
        </authorList>
    </citation>
    <scope>NUCLEOTIDE SEQUENCE [LARGE SCALE GENOMIC DNA]</scope>
    <source>
        <strain evidence="2">JHB</strain>
    </source>
</reference>
<dbReference type="eggNOG" id="KOG1472">
    <property type="taxonomic scope" value="Eukaryota"/>
</dbReference>
<feature type="compositionally biased region" description="Low complexity" evidence="1">
    <location>
        <begin position="634"/>
        <end position="645"/>
    </location>
</feature>
<dbReference type="HOGENOM" id="CLU_465564_0_0_1"/>
<protein>
    <recommendedName>
        <fullName evidence="5">Cat eye syndrome critical region protein 2</fullName>
    </recommendedName>
</protein>
<feature type="compositionally biased region" description="Polar residues" evidence="1">
    <location>
        <begin position="356"/>
        <end position="367"/>
    </location>
</feature>
<dbReference type="KEGG" id="cqu:CpipJ_CPIJ017077"/>
<dbReference type="STRING" id="7176.B0XC35"/>
<feature type="compositionally biased region" description="Polar residues" evidence="1">
    <location>
        <begin position="414"/>
        <end position="430"/>
    </location>
</feature>
<dbReference type="GO" id="GO:0090537">
    <property type="term" value="C:CERF complex"/>
    <property type="evidence" value="ECO:0007669"/>
    <property type="project" value="InterPro"/>
</dbReference>
<feature type="compositionally biased region" description="Acidic residues" evidence="1">
    <location>
        <begin position="455"/>
        <end position="477"/>
    </location>
</feature>
<feature type="compositionally biased region" description="Polar residues" evidence="1">
    <location>
        <begin position="565"/>
        <end position="589"/>
    </location>
</feature>